<dbReference type="SUPFAM" id="SSF69118">
    <property type="entry name" value="AhpD-like"/>
    <property type="match status" value="1"/>
</dbReference>
<keyword evidence="1" id="KW-0560">Oxidoreductase</keyword>
<reference evidence="1 2" key="1">
    <citation type="submission" date="2016-10" db="EMBL/GenBank/DDBJ databases">
        <authorList>
            <person name="de Groot N.N."/>
        </authorList>
    </citation>
    <scope>NUCLEOTIDE SEQUENCE [LARGE SCALE GENOMIC DNA]</scope>
    <source>
        <strain evidence="1 2">CGMCC 1.11147</strain>
    </source>
</reference>
<proteinExistence type="predicted"/>
<evidence type="ECO:0000313" key="1">
    <source>
        <dbReference type="EMBL" id="SDN77929.1"/>
    </source>
</evidence>
<dbReference type="AlphaFoldDB" id="A0A1H0E6A9"/>
<name>A0A1H0E6A9_9ACTN</name>
<dbReference type="Gene3D" id="1.20.1290.10">
    <property type="entry name" value="AhpD-like"/>
    <property type="match status" value="1"/>
</dbReference>
<dbReference type="Proteomes" id="UP000199004">
    <property type="component" value="Unassembled WGS sequence"/>
</dbReference>
<dbReference type="RefSeq" id="WP_091025395.1">
    <property type="nucleotide sequence ID" value="NZ_BKAE01000010.1"/>
</dbReference>
<dbReference type="STRING" id="1005944.SAMN05192576_2771"/>
<dbReference type="GO" id="GO:0004601">
    <property type="term" value="F:peroxidase activity"/>
    <property type="evidence" value="ECO:0007669"/>
    <property type="project" value="UniProtKB-KW"/>
</dbReference>
<keyword evidence="2" id="KW-1185">Reference proteome</keyword>
<protein>
    <submittedName>
        <fullName evidence="1">Alkylhydroperoxidase family enzyme, contains CxxC motif</fullName>
    </submittedName>
</protein>
<dbReference type="OrthoDB" id="9801997at2"/>
<sequence>MDADWTRGGAEALSLHAPGAAAALSELVRSRPQDLDEGALSAIRAATAGALGLTALAGTRRPAQVPAPAVAAFAEQFAVDVSMVDDELRVAWGEAVGDAMFSAAQMVYVADFVPRLRAVLDALFGPDEWWDPPLTATGDSWGVVETFMREVARLDALDPVLTELVRLRGARQHECRVCKSRRSLAAIEAGARAETFEAVDHYRRSDLSASSQAALALTDAMIWTPSRLRDADVEAVRAHLTPAQAVEVALDVTRNAANKIAVALAADAPVVATGVELFETDADGNLVFP</sequence>
<dbReference type="InterPro" id="IPR029032">
    <property type="entry name" value="AhpD-like"/>
</dbReference>
<gene>
    <name evidence="1" type="ORF">SAMN05192576_2771</name>
</gene>
<organism evidence="1 2">
    <name type="scientific">Nocardioides szechwanensis</name>
    <dbReference type="NCBI Taxonomy" id="1005944"/>
    <lineage>
        <taxon>Bacteria</taxon>
        <taxon>Bacillati</taxon>
        <taxon>Actinomycetota</taxon>
        <taxon>Actinomycetes</taxon>
        <taxon>Propionibacteriales</taxon>
        <taxon>Nocardioidaceae</taxon>
        <taxon>Nocardioides</taxon>
    </lineage>
</organism>
<evidence type="ECO:0000313" key="2">
    <source>
        <dbReference type="Proteomes" id="UP000199004"/>
    </source>
</evidence>
<dbReference type="EMBL" id="FNIC01000004">
    <property type="protein sequence ID" value="SDN77929.1"/>
    <property type="molecule type" value="Genomic_DNA"/>
</dbReference>
<accession>A0A1H0E6A9</accession>
<keyword evidence="1" id="KW-0575">Peroxidase</keyword>